<dbReference type="OrthoDB" id="6949258at2"/>
<dbReference type="InterPro" id="IPR050557">
    <property type="entry name" value="RTX_toxin/Mannuronan_C5-epim"/>
</dbReference>
<name>A0A212RXW1_9PROT</name>
<dbReference type="PROSITE" id="PS00330">
    <property type="entry name" value="HEMOLYSIN_CALCIUM"/>
    <property type="match status" value="2"/>
</dbReference>
<dbReference type="AlphaFoldDB" id="A0A212RXW1"/>
<keyword evidence="4" id="KW-1185">Reference proteome</keyword>
<dbReference type="PRINTS" id="PR00313">
    <property type="entry name" value="CABNDNGRPT"/>
</dbReference>
<dbReference type="SUPFAM" id="SSF51445">
    <property type="entry name" value="(Trans)glycosidases"/>
    <property type="match status" value="1"/>
</dbReference>
<sequence length="593" mass="63044">MTTMRTSDFIDNIGINTHLSFLWTDYANYKDVISDLNYLGIDMVRDSVPNGDSGANYKYLVEDGIQFDLGIKNDGADFQNVMNRLVDFVETYPDAVIGIEGPNEVDLSGVDFGGKTGVEGGIAMQKALYSYVNSSDVLKDIPVYDLTGANGKVYAADIEAVHVYPGYGKQPNDRLTIVADSLDSYVGSTPIAFTELGYYTAPTLSTGGVDESTQAKYLINSIFDSVRFGIDQIFLYELLDEGGSSDTKYSHHYGLFDDDNNAKASAVAVHNLTTILADDGSTAESFKTGTLDYTISDMPTSGHSLLFEKSDGSYDIALWNEVTIWNNSTHTSVQATATAITLTFDDYYDVSYYNIINSSKATATYEHVNELTISLGDSALILELTKSSDAALKLVGTSGDDTITGAGGDDNLAGRAGNDTIKGGAGNDRLSGDGGNDTLYGGDGNDTLMGGAGNDTLYGEAGNDTLTGGGGQYDKLSGGAGADTFILRGDVTSTTATLSGHQIVDRTIISDLNFTQGDRVQLQYFYDDQGVSLIKAAGIGASITSTAGLQKLVDFIASENSNDVIQANGNTTIFLHDSSGHEHAIQFTGYDLA</sequence>
<proteinExistence type="predicted"/>
<evidence type="ECO:0000313" key="3">
    <source>
        <dbReference type="EMBL" id="SNB77613.1"/>
    </source>
</evidence>
<dbReference type="Gene3D" id="2.150.10.10">
    <property type="entry name" value="Serralysin-like metalloprotease, C-terminal"/>
    <property type="match status" value="2"/>
</dbReference>
<protein>
    <submittedName>
        <fullName evidence="3">Hemolysin-type calcium-binding repeat-containing protein</fullName>
    </submittedName>
</protein>
<organism evidence="3 4">
    <name type="scientific">Arboricoccus pini</name>
    <dbReference type="NCBI Taxonomy" id="1963835"/>
    <lineage>
        <taxon>Bacteria</taxon>
        <taxon>Pseudomonadati</taxon>
        <taxon>Pseudomonadota</taxon>
        <taxon>Alphaproteobacteria</taxon>
        <taxon>Geminicoccales</taxon>
        <taxon>Geminicoccaceae</taxon>
        <taxon>Arboricoccus</taxon>
    </lineage>
</organism>
<dbReference type="GO" id="GO:0005509">
    <property type="term" value="F:calcium ion binding"/>
    <property type="evidence" value="ECO:0007669"/>
    <property type="project" value="InterPro"/>
</dbReference>
<evidence type="ECO:0000256" key="1">
    <source>
        <dbReference type="ARBA" id="ARBA00004613"/>
    </source>
</evidence>
<dbReference type="EMBL" id="FYEH01000017">
    <property type="protein sequence ID" value="SNB77613.1"/>
    <property type="molecule type" value="Genomic_DNA"/>
</dbReference>
<dbReference type="Proteomes" id="UP000197065">
    <property type="component" value="Unassembled WGS sequence"/>
</dbReference>
<keyword evidence="2" id="KW-0964">Secreted</keyword>
<dbReference type="InterPro" id="IPR017853">
    <property type="entry name" value="GH"/>
</dbReference>
<gene>
    <name evidence="3" type="ORF">SAMN07250955_1172</name>
</gene>
<dbReference type="PANTHER" id="PTHR38340">
    <property type="entry name" value="S-LAYER PROTEIN"/>
    <property type="match status" value="1"/>
</dbReference>
<dbReference type="InterPro" id="IPR011049">
    <property type="entry name" value="Serralysin-like_metalloprot_C"/>
</dbReference>
<accession>A0A212RXW1</accession>
<dbReference type="InterPro" id="IPR018511">
    <property type="entry name" value="Hemolysin-typ_Ca-bd_CS"/>
</dbReference>
<dbReference type="Gene3D" id="3.20.20.80">
    <property type="entry name" value="Glycosidases"/>
    <property type="match status" value="1"/>
</dbReference>
<reference evidence="3 4" key="1">
    <citation type="submission" date="2017-06" db="EMBL/GenBank/DDBJ databases">
        <authorList>
            <person name="Kim H.J."/>
            <person name="Triplett B.A."/>
        </authorList>
    </citation>
    <scope>NUCLEOTIDE SEQUENCE [LARGE SCALE GENOMIC DNA]</scope>
    <source>
        <strain evidence="3 4">B29T1</strain>
    </source>
</reference>
<evidence type="ECO:0000256" key="2">
    <source>
        <dbReference type="ARBA" id="ARBA00022525"/>
    </source>
</evidence>
<dbReference type="Pfam" id="PF00353">
    <property type="entry name" value="HemolysinCabind"/>
    <property type="match status" value="2"/>
</dbReference>
<dbReference type="InterPro" id="IPR001343">
    <property type="entry name" value="Hemolysn_Ca-bd"/>
</dbReference>
<evidence type="ECO:0000313" key="4">
    <source>
        <dbReference type="Proteomes" id="UP000197065"/>
    </source>
</evidence>
<dbReference type="PANTHER" id="PTHR38340:SF1">
    <property type="entry name" value="S-LAYER PROTEIN"/>
    <property type="match status" value="1"/>
</dbReference>
<comment type="subcellular location">
    <subcellularLocation>
        <location evidence="1">Secreted</location>
    </subcellularLocation>
</comment>
<dbReference type="SUPFAM" id="SSF51120">
    <property type="entry name" value="beta-Roll"/>
    <property type="match status" value="1"/>
</dbReference>
<dbReference type="GO" id="GO:0005576">
    <property type="term" value="C:extracellular region"/>
    <property type="evidence" value="ECO:0007669"/>
    <property type="project" value="UniProtKB-SubCell"/>
</dbReference>